<protein>
    <submittedName>
        <fullName evidence="3">Diguanylate cyclase</fullName>
    </submittedName>
</protein>
<evidence type="ECO:0000313" key="3">
    <source>
        <dbReference type="EMBL" id="SFK41234.1"/>
    </source>
</evidence>
<keyword evidence="1" id="KW-0812">Transmembrane</keyword>
<keyword evidence="1" id="KW-1133">Transmembrane helix</keyword>
<dbReference type="InterPro" id="IPR029787">
    <property type="entry name" value="Nucleotide_cyclase"/>
</dbReference>
<feature type="transmembrane region" description="Helical" evidence="1">
    <location>
        <begin position="183"/>
        <end position="201"/>
    </location>
</feature>
<accession>A0A1I3ZAV9</accession>
<evidence type="ECO:0000256" key="1">
    <source>
        <dbReference type="SAM" id="Phobius"/>
    </source>
</evidence>
<dbReference type="Pfam" id="PF00990">
    <property type="entry name" value="GGDEF"/>
    <property type="match status" value="1"/>
</dbReference>
<dbReference type="InterPro" id="IPR052163">
    <property type="entry name" value="DGC-Regulatory_Protein"/>
</dbReference>
<reference evidence="3 4" key="1">
    <citation type="submission" date="2016-10" db="EMBL/GenBank/DDBJ databases">
        <authorList>
            <person name="Varghese N."/>
            <person name="Submissions S."/>
        </authorList>
    </citation>
    <scope>NUCLEOTIDE SEQUENCE [LARGE SCALE GENOMIC DNA]</scope>
    <source>
        <strain evidence="3 4">DSM 21822</strain>
    </source>
</reference>
<dbReference type="SUPFAM" id="SSF55073">
    <property type="entry name" value="Nucleotide cyclase"/>
    <property type="match status" value="1"/>
</dbReference>
<keyword evidence="1" id="KW-0472">Membrane</keyword>
<feature type="domain" description="GGDEF" evidence="2">
    <location>
        <begin position="254"/>
        <end position="387"/>
    </location>
</feature>
<organism evidence="3 4">
    <name type="scientific">Neomesorhizobium albiziae</name>
    <dbReference type="NCBI Taxonomy" id="335020"/>
    <lineage>
        <taxon>Bacteria</taxon>
        <taxon>Pseudomonadati</taxon>
        <taxon>Pseudomonadota</taxon>
        <taxon>Alphaproteobacteria</taxon>
        <taxon>Hyphomicrobiales</taxon>
        <taxon>Phyllobacteriaceae</taxon>
        <taxon>Neomesorhizobium</taxon>
    </lineage>
</organism>
<keyword evidence="4" id="KW-1185">Reference proteome</keyword>
<feature type="transmembrane region" description="Helical" evidence="1">
    <location>
        <begin position="47"/>
        <end position="67"/>
    </location>
</feature>
<dbReference type="InterPro" id="IPR043128">
    <property type="entry name" value="Rev_trsase/Diguanyl_cyclase"/>
</dbReference>
<proteinExistence type="predicted"/>
<dbReference type="PANTHER" id="PTHR46663">
    <property type="entry name" value="DIGUANYLATE CYCLASE DGCT-RELATED"/>
    <property type="match status" value="1"/>
</dbReference>
<dbReference type="RefSeq" id="WP_149760436.1">
    <property type="nucleotide sequence ID" value="NZ_BSPE01000031.1"/>
</dbReference>
<dbReference type="InterPro" id="IPR000160">
    <property type="entry name" value="GGDEF_dom"/>
</dbReference>
<feature type="transmembrane region" description="Helical" evidence="1">
    <location>
        <begin position="104"/>
        <end position="127"/>
    </location>
</feature>
<gene>
    <name evidence="3" type="ORF">SAMN04488498_10667</name>
</gene>
<evidence type="ECO:0000313" key="4">
    <source>
        <dbReference type="Proteomes" id="UP000323300"/>
    </source>
</evidence>
<dbReference type="SMART" id="SM00267">
    <property type="entry name" value="GGDEF"/>
    <property type="match status" value="1"/>
</dbReference>
<dbReference type="PROSITE" id="PS50887">
    <property type="entry name" value="GGDEF"/>
    <property type="match status" value="1"/>
</dbReference>
<feature type="transmembrane region" description="Helical" evidence="1">
    <location>
        <begin position="73"/>
        <end position="92"/>
    </location>
</feature>
<dbReference type="OrthoDB" id="9812260at2"/>
<dbReference type="CDD" id="cd01949">
    <property type="entry name" value="GGDEF"/>
    <property type="match status" value="1"/>
</dbReference>
<sequence length="390" mass="41322">MHGTDTKPFGLFRKLASQAFLWLSSTGTPEQLDIRLRLAQTVNQRKIALVVGSISIAVSALTAAVVTGQLWPYFWLMADLALVLIRFALIARSEGGKTYNPDRLMAQLMLAGGIWSALLGMACLLCVTSGNGLLVAQAGMNVAGVVGAVSSRNAATPRFGGLVMALVGVPYAVAALMSAHTGTFVLGLQVLICLPGMYAIMLQNHNVTLRMVKAEHLNLQLAMTDVLTGLPNRMFLEDKLDKMCAVFDNKGAVRSFGLLYLDLDGFKPINDAFGHAAGDTLLKAVARRLVHVTRENDSACRLGGDEFVILLPGATSVETALLAKRVINAISRPFEIGVGRLVHIGTSVGSVTAPADGCEPTVLMANADRALYAAKATGKGKYRSHATASS</sequence>
<dbReference type="Proteomes" id="UP000323300">
    <property type="component" value="Unassembled WGS sequence"/>
</dbReference>
<dbReference type="Gene3D" id="3.30.70.270">
    <property type="match status" value="1"/>
</dbReference>
<evidence type="ECO:0000259" key="2">
    <source>
        <dbReference type="PROSITE" id="PS50887"/>
    </source>
</evidence>
<dbReference type="PANTHER" id="PTHR46663:SF4">
    <property type="entry name" value="DIGUANYLATE CYCLASE DGCT-RELATED"/>
    <property type="match status" value="1"/>
</dbReference>
<dbReference type="AlphaFoldDB" id="A0A1I3ZAV9"/>
<dbReference type="EMBL" id="FOSL01000006">
    <property type="protein sequence ID" value="SFK41234.1"/>
    <property type="molecule type" value="Genomic_DNA"/>
</dbReference>
<feature type="transmembrane region" description="Helical" evidence="1">
    <location>
        <begin position="159"/>
        <end position="177"/>
    </location>
</feature>
<name>A0A1I3ZAV9_9HYPH</name>
<dbReference type="NCBIfam" id="TIGR00254">
    <property type="entry name" value="GGDEF"/>
    <property type="match status" value="1"/>
</dbReference>